<sequence length="139" mass="14943">MSIYTTRLTVCGRNKFIGKVAQRLALALFVVSTALIASASELSDANARYQTERAVCQRGESNQDRATCLKEAGAALHEAKMGRLSDGQNAYQQNALIRCNALPVEEASACRRRISGEGSVSGSVRDGGLLRELVVPDNK</sequence>
<dbReference type="EMBL" id="CP034464">
    <property type="protein sequence ID" value="AZP11244.1"/>
    <property type="molecule type" value="Genomic_DNA"/>
</dbReference>
<dbReference type="AlphaFoldDB" id="A0A3Q9BP02"/>
<evidence type="ECO:0000313" key="3">
    <source>
        <dbReference type="Proteomes" id="UP000275663"/>
    </source>
</evidence>
<reference evidence="2 3" key="1">
    <citation type="journal article" date="2011" name="Int. J. Syst. Evol. Microbiol.">
        <title>Description of Undibacterium oligocarboniphilum sp. nov., isolated from purified water, and Undibacterium pigrum strain CCUG 49012 as the type strain of Undibacterium parvum sp. nov., and emended descriptions of the genus Undibacterium and the species Undibacterium pigrum.</title>
        <authorList>
            <person name="Eder W."/>
            <person name="Wanner G."/>
            <person name="Ludwig W."/>
            <person name="Busse H.J."/>
            <person name="Ziemke-Kageler F."/>
            <person name="Lang E."/>
        </authorList>
    </citation>
    <scope>NUCLEOTIDE SEQUENCE [LARGE SCALE GENOMIC DNA]</scope>
    <source>
        <strain evidence="2 3">DSM 23061</strain>
    </source>
</reference>
<feature type="signal peptide" evidence="1">
    <location>
        <begin position="1"/>
        <end position="39"/>
    </location>
</feature>
<protein>
    <recommendedName>
        <fullName evidence="4">DUF1311 domain-containing protein</fullName>
    </recommendedName>
</protein>
<dbReference type="RefSeq" id="WP_126126632.1">
    <property type="nucleotide sequence ID" value="NZ_CP034464.1"/>
</dbReference>
<organism evidence="2 3">
    <name type="scientific">Undibacterium parvum</name>
    <dbReference type="NCBI Taxonomy" id="401471"/>
    <lineage>
        <taxon>Bacteria</taxon>
        <taxon>Pseudomonadati</taxon>
        <taxon>Pseudomonadota</taxon>
        <taxon>Betaproteobacteria</taxon>
        <taxon>Burkholderiales</taxon>
        <taxon>Oxalobacteraceae</taxon>
        <taxon>Undibacterium</taxon>
    </lineage>
</organism>
<keyword evidence="3" id="KW-1185">Reference proteome</keyword>
<keyword evidence="1" id="KW-0732">Signal</keyword>
<dbReference type="KEGG" id="upv:EJN92_04030"/>
<proteinExistence type="predicted"/>
<accession>A0A3Q9BP02</accession>
<dbReference type="Proteomes" id="UP000275663">
    <property type="component" value="Chromosome"/>
</dbReference>
<gene>
    <name evidence="2" type="ORF">EJN92_04030</name>
</gene>
<evidence type="ECO:0008006" key="4">
    <source>
        <dbReference type="Google" id="ProtNLM"/>
    </source>
</evidence>
<name>A0A3Q9BP02_9BURK</name>
<feature type="chain" id="PRO_5018655659" description="DUF1311 domain-containing protein" evidence="1">
    <location>
        <begin position="40"/>
        <end position="139"/>
    </location>
</feature>
<evidence type="ECO:0000313" key="2">
    <source>
        <dbReference type="EMBL" id="AZP11244.1"/>
    </source>
</evidence>
<dbReference type="OrthoDB" id="8780961at2"/>
<evidence type="ECO:0000256" key="1">
    <source>
        <dbReference type="SAM" id="SignalP"/>
    </source>
</evidence>